<dbReference type="Proteomes" id="UP000266841">
    <property type="component" value="Unassembled WGS sequence"/>
</dbReference>
<evidence type="ECO:0000313" key="2">
    <source>
        <dbReference type="EMBL" id="EJK63368.1"/>
    </source>
</evidence>
<accession>K0SB64</accession>
<feature type="region of interest" description="Disordered" evidence="1">
    <location>
        <begin position="1"/>
        <end position="78"/>
    </location>
</feature>
<keyword evidence="3" id="KW-1185">Reference proteome</keyword>
<dbReference type="AlphaFoldDB" id="K0SB64"/>
<reference evidence="2 3" key="1">
    <citation type="journal article" date="2012" name="Genome Biol.">
        <title>Genome and low-iron response of an oceanic diatom adapted to chronic iron limitation.</title>
        <authorList>
            <person name="Lommer M."/>
            <person name="Specht M."/>
            <person name="Roy A.S."/>
            <person name="Kraemer L."/>
            <person name="Andreson R."/>
            <person name="Gutowska M.A."/>
            <person name="Wolf J."/>
            <person name="Bergner S.V."/>
            <person name="Schilhabel M.B."/>
            <person name="Klostermeier U.C."/>
            <person name="Beiko R.G."/>
            <person name="Rosenstiel P."/>
            <person name="Hippler M."/>
            <person name="Laroche J."/>
        </authorList>
    </citation>
    <scope>NUCLEOTIDE SEQUENCE [LARGE SCALE GENOMIC DNA]</scope>
    <source>
        <strain evidence="2 3">CCMP1005</strain>
    </source>
</reference>
<dbReference type="EMBL" id="AGNL01018287">
    <property type="protein sequence ID" value="EJK63368.1"/>
    <property type="molecule type" value="Genomic_DNA"/>
</dbReference>
<feature type="compositionally biased region" description="Basic and acidic residues" evidence="1">
    <location>
        <begin position="1"/>
        <end position="19"/>
    </location>
</feature>
<feature type="compositionally biased region" description="Basic and acidic residues" evidence="1">
    <location>
        <begin position="66"/>
        <end position="78"/>
    </location>
</feature>
<sequence length="166" mass="18369">MGSPAEARESQEHPSDRRSRVSVVGSLEHPQNRAISDFPQKPPQHAPGSRKNTRQTGKAMCPRRQQSRESNESARQDGEAMCPWWALSNIIKIVLSSTFLESSRQSGCPQLSQESFGPSGQYQLRCVPGDGQYGRVGDGQYGRVWLNPLAVQKLRSSVTTRTSKMG</sequence>
<gene>
    <name evidence="2" type="ORF">THAOC_15976</name>
</gene>
<proteinExistence type="predicted"/>
<name>K0SB64_THAOC</name>
<protein>
    <submittedName>
        <fullName evidence="2">Uncharacterized protein</fullName>
    </submittedName>
</protein>
<comment type="caution">
    <text evidence="2">The sequence shown here is derived from an EMBL/GenBank/DDBJ whole genome shotgun (WGS) entry which is preliminary data.</text>
</comment>
<evidence type="ECO:0000256" key="1">
    <source>
        <dbReference type="SAM" id="MobiDB-lite"/>
    </source>
</evidence>
<organism evidence="2 3">
    <name type="scientific">Thalassiosira oceanica</name>
    <name type="common">Marine diatom</name>
    <dbReference type="NCBI Taxonomy" id="159749"/>
    <lineage>
        <taxon>Eukaryota</taxon>
        <taxon>Sar</taxon>
        <taxon>Stramenopiles</taxon>
        <taxon>Ochrophyta</taxon>
        <taxon>Bacillariophyta</taxon>
        <taxon>Coscinodiscophyceae</taxon>
        <taxon>Thalassiosirophycidae</taxon>
        <taxon>Thalassiosirales</taxon>
        <taxon>Thalassiosiraceae</taxon>
        <taxon>Thalassiosira</taxon>
    </lineage>
</organism>
<evidence type="ECO:0000313" key="3">
    <source>
        <dbReference type="Proteomes" id="UP000266841"/>
    </source>
</evidence>